<dbReference type="AlphaFoldDB" id="A0A3B1A743"/>
<accession>A0A3B1A743</accession>
<evidence type="ECO:0008006" key="2">
    <source>
        <dbReference type="Google" id="ProtNLM"/>
    </source>
</evidence>
<reference evidence="1" key="1">
    <citation type="submission" date="2018-06" db="EMBL/GenBank/DDBJ databases">
        <authorList>
            <person name="Zhirakovskaya E."/>
        </authorList>
    </citation>
    <scope>NUCLEOTIDE SEQUENCE</scope>
</reference>
<evidence type="ECO:0000313" key="1">
    <source>
        <dbReference type="EMBL" id="VAW99881.1"/>
    </source>
</evidence>
<proteinExistence type="predicted"/>
<protein>
    <recommendedName>
        <fullName evidence="2">SPOR domain-containing protein</fullName>
    </recommendedName>
</protein>
<organism evidence="1">
    <name type="scientific">hydrothermal vent metagenome</name>
    <dbReference type="NCBI Taxonomy" id="652676"/>
    <lineage>
        <taxon>unclassified sequences</taxon>
        <taxon>metagenomes</taxon>
        <taxon>ecological metagenomes</taxon>
    </lineage>
</organism>
<sequence>MKWLIYSLLLVNLGMFVWHYQSPSSEVIKQSEQLVELPKLVLLREVLPDSRSQKRFPDTSSSKPEQKHCYRLGPFIGKKSVKTALGLLNRRGIMANQSSYKENNKDGFWVFIPPSSSRKKAKDIIVRFKAIGEKHFFLVASGEFKNAISLGLFSLRKHANSRLKEMKNLGFGAAMRNVNLPKSLFWLDWERDPEHHISREVFINLREQFKDIGQVEVLCSSLAAKKDTKK</sequence>
<name>A0A3B1A743_9ZZZZ</name>
<gene>
    <name evidence="1" type="ORF">MNBD_GAMMA22-1908</name>
</gene>
<dbReference type="EMBL" id="UOFS01000041">
    <property type="protein sequence ID" value="VAW99881.1"/>
    <property type="molecule type" value="Genomic_DNA"/>
</dbReference>